<dbReference type="RefSeq" id="XP_037215003.1">
    <property type="nucleotide sequence ID" value="XM_037368077.1"/>
</dbReference>
<accession>A0A8H6S5G0</accession>
<feature type="region of interest" description="Disordered" evidence="1">
    <location>
        <begin position="121"/>
        <end position="140"/>
    </location>
</feature>
<evidence type="ECO:0000313" key="3">
    <source>
        <dbReference type="Proteomes" id="UP000636479"/>
    </source>
</evidence>
<feature type="region of interest" description="Disordered" evidence="1">
    <location>
        <begin position="202"/>
        <end position="221"/>
    </location>
</feature>
<dbReference type="Proteomes" id="UP000636479">
    <property type="component" value="Unassembled WGS sequence"/>
</dbReference>
<dbReference type="GeneID" id="59350593"/>
<feature type="compositionally biased region" description="Basic and acidic residues" evidence="1">
    <location>
        <begin position="128"/>
        <end position="140"/>
    </location>
</feature>
<evidence type="ECO:0000313" key="2">
    <source>
        <dbReference type="EMBL" id="KAF7292575.1"/>
    </source>
</evidence>
<proteinExistence type="predicted"/>
<protein>
    <submittedName>
        <fullName evidence="2">Uncharacterized protein</fullName>
    </submittedName>
</protein>
<keyword evidence="3" id="KW-1185">Reference proteome</keyword>
<dbReference type="EMBL" id="JACAZF010000011">
    <property type="protein sequence ID" value="KAF7292575.1"/>
    <property type="molecule type" value="Genomic_DNA"/>
</dbReference>
<gene>
    <name evidence="2" type="ORF">MIND_01154800</name>
</gene>
<comment type="caution">
    <text evidence="2">The sequence shown here is derived from an EMBL/GenBank/DDBJ whole genome shotgun (WGS) entry which is preliminary data.</text>
</comment>
<organism evidence="2 3">
    <name type="scientific">Mycena indigotica</name>
    <dbReference type="NCBI Taxonomy" id="2126181"/>
    <lineage>
        <taxon>Eukaryota</taxon>
        <taxon>Fungi</taxon>
        <taxon>Dikarya</taxon>
        <taxon>Basidiomycota</taxon>
        <taxon>Agaricomycotina</taxon>
        <taxon>Agaricomycetes</taxon>
        <taxon>Agaricomycetidae</taxon>
        <taxon>Agaricales</taxon>
        <taxon>Marasmiineae</taxon>
        <taxon>Mycenaceae</taxon>
        <taxon>Mycena</taxon>
    </lineage>
</organism>
<evidence type="ECO:0000256" key="1">
    <source>
        <dbReference type="SAM" id="MobiDB-lite"/>
    </source>
</evidence>
<dbReference type="AlphaFoldDB" id="A0A8H6S5G0"/>
<sequence length="299" mass="32942">MVKLAPPPFFPLRTSIQQPSNAYHLQVSIRTCICWLHRLDLARCRASCCLRFLARGLRSWSSAEELGVSRTDRKALCNAPFVVLLLLRSCSSVPEPQDAPTPSLPRAPSFDENDSVALIDRSTSAARSRPDDGRRGARLVPRDRRLKTALGAPLVQHHPEQLRFSPESCPDSLAAALKRLNRGSSLVEVVLSTVCPTSLGPNDANKTMVSGSRPPADDGPNGEGAVVERLRLLFLLSLRKLQLAFPITDRVMQVSPRNLAQKGVRDMLSLAAALGRTIVAHPWWESCFQRFAPTSFPLR</sequence>
<reference evidence="2" key="1">
    <citation type="submission" date="2020-05" db="EMBL/GenBank/DDBJ databases">
        <title>Mycena genomes resolve the evolution of fungal bioluminescence.</title>
        <authorList>
            <person name="Tsai I.J."/>
        </authorList>
    </citation>
    <scope>NUCLEOTIDE SEQUENCE</scope>
    <source>
        <strain evidence="2">171206Taipei</strain>
    </source>
</reference>
<name>A0A8H6S5G0_9AGAR</name>